<keyword evidence="3" id="KW-0560">Oxidoreductase</keyword>
<accession>A0A0F8ZH50</accession>
<evidence type="ECO:0000256" key="4">
    <source>
        <dbReference type="ARBA" id="ARBA00023285"/>
    </source>
</evidence>
<feature type="non-terminal residue" evidence="6">
    <location>
        <position position="191"/>
    </location>
</feature>
<dbReference type="InterPro" id="IPR000788">
    <property type="entry name" value="RNR_lg_C"/>
</dbReference>
<reference evidence="6" key="1">
    <citation type="journal article" date="2015" name="Nature">
        <title>Complex archaea that bridge the gap between prokaryotes and eukaryotes.</title>
        <authorList>
            <person name="Spang A."/>
            <person name="Saw J.H."/>
            <person name="Jorgensen S.L."/>
            <person name="Zaremba-Niedzwiedzka K."/>
            <person name="Martijn J."/>
            <person name="Lind A.E."/>
            <person name="van Eijk R."/>
            <person name="Schleper C."/>
            <person name="Guy L."/>
            <person name="Ettema T.J."/>
        </authorList>
    </citation>
    <scope>NUCLEOTIDE SEQUENCE</scope>
</reference>
<keyword evidence="4" id="KW-0170">Cobalt</keyword>
<proteinExistence type="predicted"/>
<dbReference type="EMBL" id="LAZR01063541">
    <property type="protein sequence ID" value="KKK59316.1"/>
    <property type="molecule type" value="Genomic_DNA"/>
</dbReference>
<sequence>MQLVATQGLVKMANGGYFGSEYEKNLFMTRYQNPIDPHETTWEDIFARVVRTVTGKPSLQMKFESMMSSGRVIASSPQLWNYGTGRRNPRNGSSCFTGRMGDTLEDFRRADSDAEAVYVASGGMGLLLNEVRPRGCKIRHCSEGAMGSMCSGGPAKRIEGTTGYITGSGRARGALMLQLSVWHPDAIEFIL</sequence>
<dbReference type="AlphaFoldDB" id="A0A0F8ZH50"/>
<protein>
    <recommendedName>
        <fullName evidence="5">Ribonucleotide reductase large subunit C-terminal domain-containing protein</fullName>
    </recommendedName>
</protein>
<gene>
    <name evidence="6" type="ORF">LCGC14_3035600</name>
</gene>
<evidence type="ECO:0000259" key="5">
    <source>
        <dbReference type="Pfam" id="PF02867"/>
    </source>
</evidence>
<dbReference type="Gene3D" id="3.20.70.20">
    <property type="match status" value="1"/>
</dbReference>
<evidence type="ECO:0000313" key="6">
    <source>
        <dbReference type="EMBL" id="KKK59316.1"/>
    </source>
</evidence>
<comment type="caution">
    <text evidence="6">The sequence shown here is derived from an EMBL/GenBank/DDBJ whole genome shotgun (WGS) entry which is preliminary data.</text>
</comment>
<evidence type="ECO:0000256" key="3">
    <source>
        <dbReference type="ARBA" id="ARBA00023002"/>
    </source>
</evidence>
<dbReference type="GO" id="GO:0004748">
    <property type="term" value="F:ribonucleoside-diphosphate reductase activity, thioredoxin disulfide as acceptor"/>
    <property type="evidence" value="ECO:0007669"/>
    <property type="project" value="TreeGrafter"/>
</dbReference>
<dbReference type="SUPFAM" id="SSF51998">
    <property type="entry name" value="PFL-like glycyl radical enzymes"/>
    <property type="match status" value="1"/>
</dbReference>
<dbReference type="Pfam" id="PF02867">
    <property type="entry name" value="Ribonuc_red_lgC"/>
    <property type="match status" value="1"/>
</dbReference>
<feature type="domain" description="Ribonucleotide reductase large subunit C-terminal" evidence="5">
    <location>
        <begin position="93"/>
        <end position="190"/>
    </location>
</feature>
<evidence type="ECO:0000256" key="1">
    <source>
        <dbReference type="ARBA" id="ARBA00001922"/>
    </source>
</evidence>
<dbReference type="PANTHER" id="PTHR43371:SF1">
    <property type="entry name" value="RIBONUCLEOSIDE-DIPHOSPHATE REDUCTASE"/>
    <property type="match status" value="1"/>
</dbReference>
<keyword evidence="2" id="KW-0846">Cobalamin</keyword>
<dbReference type="InterPro" id="IPR050862">
    <property type="entry name" value="RdRp_reductase_class-2"/>
</dbReference>
<organism evidence="6">
    <name type="scientific">marine sediment metagenome</name>
    <dbReference type="NCBI Taxonomy" id="412755"/>
    <lineage>
        <taxon>unclassified sequences</taxon>
        <taxon>metagenomes</taxon>
        <taxon>ecological metagenomes</taxon>
    </lineage>
</organism>
<comment type="cofactor">
    <cofactor evidence="1">
        <name>adenosylcob(III)alamin</name>
        <dbReference type="ChEBI" id="CHEBI:18408"/>
    </cofactor>
</comment>
<name>A0A0F8ZH50_9ZZZZ</name>
<dbReference type="GO" id="GO:0031419">
    <property type="term" value="F:cobalamin binding"/>
    <property type="evidence" value="ECO:0007669"/>
    <property type="project" value="UniProtKB-KW"/>
</dbReference>
<evidence type="ECO:0000256" key="2">
    <source>
        <dbReference type="ARBA" id="ARBA00022628"/>
    </source>
</evidence>
<dbReference type="PANTHER" id="PTHR43371">
    <property type="entry name" value="VITAMIN B12-DEPENDENT RIBONUCLEOTIDE REDUCTASE"/>
    <property type="match status" value="1"/>
</dbReference>